<dbReference type="PIRSF" id="PIRSF002756">
    <property type="entry name" value="PstS"/>
    <property type="match status" value="1"/>
</dbReference>
<proteinExistence type="inferred from homology"/>
<dbReference type="SUPFAM" id="SSF53850">
    <property type="entry name" value="Periplasmic binding protein-like II"/>
    <property type="match status" value="1"/>
</dbReference>
<keyword evidence="2 4" id="KW-0813">Transport</keyword>
<dbReference type="GO" id="GO:0043190">
    <property type="term" value="C:ATP-binding cassette (ABC) transporter complex"/>
    <property type="evidence" value="ECO:0007669"/>
    <property type="project" value="InterPro"/>
</dbReference>
<evidence type="ECO:0000256" key="7">
    <source>
        <dbReference type="SAM" id="SignalP"/>
    </source>
</evidence>
<dbReference type="GO" id="GO:0042301">
    <property type="term" value="F:phosphate ion binding"/>
    <property type="evidence" value="ECO:0007669"/>
    <property type="project" value="InterPro"/>
</dbReference>
<comment type="caution">
    <text evidence="9">The sequence shown here is derived from an EMBL/GenBank/DDBJ whole genome shotgun (WGS) entry which is preliminary data.</text>
</comment>
<dbReference type="EMBL" id="JACBZD010000002">
    <property type="protein sequence ID" value="NYI07509.1"/>
    <property type="molecule type" value="Genomic_DNA"/>
</dbReference>
<feature type="binding site" evidence="5">
    <location>
        <position position="94"/>
    </location>
    <ligand>
        <name>phosphate</name>
        <dbReference type="ChEBI" id="CHEBI:43474"/>
    </ligand>
</feature>
<dbReference type="Pfam" id="PF12849">
    <property type="entry name" value="PBP_like_2"/>
    <property type="match status" value="1"/>
</dbReference>
<reference evidence="9 10" key="1">
    <citation type="submission" date="2020-07" db="EMBL/GenBank/DDBJ databases">
        <title>Sequencing the genomes of 1000 actinobacteria strains.</title>
        <authorList>
            <person name="Klenk H.-P."/>
        </authorList>
    </citation>
    <scope>NUCLEOTIDE SEQUENCE [LARGE SCALE GENOMIC DNA]</scope>
    <source>
        <strain evidence="9 10">DSM 42178</strain>
    </source>
</reference>
<dbReference type="InterPro" id="IPR024370">
    <property type="entry name" value="PBP_domain"/>
</dbReference>
<keyword evidence="10" id="KW-1185">Reference proteome</keyword>
<keyword evidence="7" id="KW-0732">Signal</keyword>
<feature type="signal peptide" evidence="7">
    <location>
        <begin position="1"/>
        <end position="27"/>
    </location>
</feature>
<evidence type="ECO:0000256" key="1">
    <source>
        <dbReference type="ARBA" id="ARBA00008725"/>
    </source>
</evidence>
<feature type="chain" id="PRO_5038863991" description="Phosphate-binding protein" evidence="7">
    <location>
        <begin position="28"/>
        <end position="381"/>
    </location>
</feature>
<dbReference type="PANTHER" id="PTHR42996:SF1">
    <property type="entry name" value="PHOSPHATE-BINDING PROTEIN PSTS"/>
    <property type="match status" value="1"/>
</dbReference>
<dbReference type="Proteomes" id="UP000567795">
    <property type="component" value="Unassembled WGS sequence"/>
</dbReference>
<dbReference type="Gene3D" id="3.40.190.10">
    <property type="entry name" value="Periplasmic binding protein-like II"/>
    <property type="match status" value="2"/>
</dbReference>
<dbReference type="PROSITE" id="PS51257">
    <property type="entry name" value="PROKAR_LIPOPROTEIN"/>
    <property type="match status" value="1"/>
</dbReference>
<evidence type="ECO:0000256" key="5">
    <source>
        <dbReference type="PIRSR" id="PIRSR002756-1"/>
    </source>
</evidence>
<dbReference type="NCBIfam" id="TIGR00975">
    <property type="entry name" value="3a0107s03"/>
    <property type="match status" value="1"/>
</dbReference>
<organism evidence="9 10">
    <name type="scientific">Allostreptomyces psammosilenae</name>
    <dbReference type="NCBI Taxonomy" id="1892865"/>
    <lineage>
        <taxon>Bacteria</taxon>
        <taxon>Bacillati</taxon>
        <taxon>Actinomycetota</taxon>
        <taxon>Actinomycetes</taxon>
        <taxon>Kitasatosporales</taxon>
        <taxon>Streptomycetaceae</taxon>
        <taxon>Allostreptomyces</taxon>
    </lineage>
</organism>
<dbReference type="PANTHER" id="PTHR42996">
    <property type="entry name" value="PHOSPHATE-BINDING PROTEIN PSTS"/>
    <property type="match status" value="1"/>
</dbReference>
<dbReference type="GO" id="GO:0035435">
    <property type="term" value="P:phosphate ion transmembrane transport"/>
    <property type="evidence" value="ECO:0007669"/>
    <property type="project" value="InterPro"/>
</dbReference>
<evidence type="ECO:0000256" key="4">
    <source>
        <dbReference type="PIRNR" id="PIRNR002756"/>
    </source>
</evidence>
<evidence type="ECO:0000256" key="6">
    <source>
        <dbReference type="SAM" id="MobiDB-lite"/>
    </source>
</evidence>
<protein>
    <recommendedName>
        <fullName evidence="4">Phosphate-binding protein</fullName>
    </recommendedName>
</protein>
<comment type="similarity">
    <text evidence="1 4">Belongs to the PstS family.</text>
</comment>
<dbReference type="InterPro" id="IPR050962">
    <property type="entry name" value="Phosphate-bind_PstS"/>
</dbReference>
<gene>
    <name evidence="9" type="ORF">FHU37_004538</name>
</gene>
<evidence type="ECO:0000259" key="8">
    <source>
        <dbReference type="Pfam" id="PF12849"/>
    </source>
</evidence>
<feature type="binding site" evidence="5">
    <location>
        <position position="112"/>
    </location>
    <ligand>
        <name>phosphate</name>
        <dbReference type="ChEBI" id="CHEBI:43474"/>
    </ligand>
</feature>
<dbReference type="InterPro" id="IPR005673">
    <property type="entry name" value="ABC_phos-bd_PstS"/>
</dbReference>
<evidence type="ECO:0000313" key="9">
    <source>
        <dbReference type="EMBL" id="NYI07509.1"/>
    </source>
</evidence>
<dbReference type="CDD" id="cd13565">
    <property type="entry name" value="PBP2_PstS"/>
    <property type="match status" value="1"/>
</dbReference>
<feature type="domain" description="PBP" evidence="8">
    <location>
        <begin position="54"/>
        <end position="351"/>
    </location>
</feature>
<evidence type="ECO:0000256" key="3">
    <source>
        <dbReference type="ARBA" id="ARBA00022592"/>
    </source>
</evidence>
<evidence type="ECO:0000313" key="10">
    <source>
        <dbReference type="Proteomes" id="UP000567795"/>
    </source>
</evidence>
<sequence length="381" mass="38972">MKLNRNGRLKGLAIGTAAVVSSLTLVACGSDDNTGGDSGGSDTSATTGAVACPESPTELMASGSSAQKNAMDEWVKAYQAACEGASVNYQSVGSSSGRTQFLEGTTDFAGSDSAIKEDELTQSEQRCEGGRALNLPMLAGPIAIAYNLEGVEDLVLDAPTIAGIFDGSITKWNAPEIAALNEGVELPDTDIQAYHRSDGSGTTDNFTKFLEAAAPDAWTYGTGSDWSGPADATGAQSAKGSEGVTKGVEETPGAITYVEVSFAENSGLSTARIATGAAEPVAVTPEAVSTTIAGSEITGTDGDLTMSLNYATTEDGAYPIALITYEIVCSTGNDAEKLDDLKAFLNYTASEAGQGLLPDNGYAALPTEVAEQVRTTIDSLS</sequence>
<accession>A0A852ZZD4</accession>
<dbReference type="AlphaFoldDB" id="A0A852ZZD4"/>
<feature type="binding site" evidence="5">
    <location>
        <begin position="200"/>
        <end position="202"/>
    </location>
    <ligand>
        <name>phosphate</name>
        <dbReference type="ChEBI" id="CHEBI:43474"/>
    </ligand>
</feature>
<name>A0A852ZZD4_9ACTN</name>
<dbReference type="RefSeq" id="WP_179816504.1">
    <property type="nucleotide sequence ID" value="NZ_JACBZD010000002.1"/>
</dbReference>
<evidence type="ECO:0000256" key="2">
    <source>
        <dbReference type="ARBA" id="ARBA00022448"/>
    </source>
</evidence>
<feature type="binding site" evidence="5">
    <location>
        <begin position="64"/>
        <end position="66"/>
    </location>
    <ligand>
        <name>phosphate</name>
        <dbReference type="ChEBI" id="CHEBI:43474"/>
    </ligand>
</feature>
<feature type="region of interest" description="Disordered" evidence="6">
    <location>
        <begin position="221"/>
        <end position="246"/>
    </location>
</feature>
<keyword evidence="3 4" id="KW-0592">Phosphate transport</keyword>